<reference evidence="2" key="1">
    <citation type="journal article" date="2014" name="Int. J. Syst. Evol. Microbiol.">
        <title>Complete genome sequence of Corynebacterium casei LMG S-19264T (=DSM 44701T), isolated from a smear-ripened cheese.</title>
        <authorList>
            <consortium name="US DOE Joint Genome Institute (JGI-PGF)"/>
            <person name="Walter F."/>
            <person name="Albersmeier A."/>
            <person name="Kalinowski J."/>
            <person name="Ruckert C."/>
        </authorList>
    </citation>
    <scope>NUCLEOTIDE SEQUENCE</scope>
    <source>
        <strain evidence="2">CGMCC 1.15966</strain>
    </source>
</reference>
<protein>
    <recommendedName>
        <fullName evidence="1">TfoX N-terminal domain-containing protein</fullName>
    </recommendedName>
</protein>
<accession>A0A8H9FZ62</accession>
<comment type="caution">
    <text evidence="2">The sequence shown here is derived from an EMBL/GenBank/DDBJ whole genome shotgun (WGS) entry which is preliminary data.</text>
</comment>
<dbReference type="InterPro" id="IPR007076">
    <property type="entry name" value="TfoX_N"/>
</dbReference>
<dbReference type="AlphaFoldDB" id="A0A8H9FZ62"/>
<dbReference type="RefSeq" id="WP_094258760.1">
    <property type="nucleotide sequence ID" value="NZ_BMKM01000001.1"/>
</dbReference>
<sequence length="119" mass="13868">MAYDEKLADLVREYLVEHCDKEIMEKPLFSGLAFLVDDKMCINISGDQLMCRFDPAKTATYKKHKGFQPMIMRGKELDGYCLVDPDGYRNKKDFEFWMDLCLAYNPFAKSSKKKKTKTS</sequence>
<evidence type="ECO:0000313" key="3">
    <source>
        <dbReference type="Proteomes" id="UP000614460"/>
    </source>
</evidence>
<keyword evidence="3" id="KW-1185">Reference proteome</keyword>
<organism evidence="2 3">
    <name type="scientific">Sphingobacterium cellulitidis</name>
    <dbReference type="NCBI Taxonomy" id="1768011"/>
    <lineage>
        <taxon>Bacteria</taxon>
        <taxon>Pseudomonadati</taxon>
        <taxon>Bacteroidota</taxon>
        <taxon>Sphingobacteriia</taxon>
        <taxon>Sphingobacteriales</taxon>
        <taxon>Sphingobacteriaceae</taxon>
        <taxon>Sphingobacterium</taxon>
    </lineage>
</organism>
<dbReference type="Pfam" id="PF04993">
    <property type="entry name" value="TfoX_N"/>
    <property type="match status" value="1"/>
</dbReference>
<dbReference type="SUPFAM" id="SSF159894">
    <property type="entry name" value="YgaC/TfoX-N like"/>
    <property type="match status" value="1"/>
</dbReference>
<feature type="domain" description="TfoX N-terminal" evidence="1">
    <location>
        <begin position="22"/>
        <end position="103"/>
    </location>
</feature>
<gene>
    <name evidence="2" type="ORF">GCM10011516_09400</name>
</gene>
<proteinExistence type="predicted"/>
<dbReference type="Gene3D" id="3.30.1460.30">
    <property type="entry name" value="YgaC/TfoX-N like chaperone"/>
    <property type="match status" value="1"/>
</dbReference>
<evidence type="ECO:0000313" key="2">
    <source>
        <dbReference type="EMBL" id="GGE13659.1"/>
    </source>
</evidence>
<evidence type="ECO:0000259" key="1">
    <source>
        <dbReference type="Pfam" id="PF04993"/>
    </source>
</evidence>
<dbReference type="Proteomes" id="UP000614460">
    <property type="component" value="Unassembled WGS sequence"/>
</dbReference>
<name>A0A8H9FZ62_9SPHI</name>
<dbReference type="EMBL" id="BMKM01000001">
    <property type="protein sequence ID" value="GGE13659.1"/>
    <property type="molecule type" value="Genomic_DNA"/>
</dbReference>
<reference evidence="2" key="2">
    <citation type="submission" date="2020-09" db="EMBL/GenBank/DDBJ databases">
        <authorList>
            <person name="Sun Q."/>
            <person name="Zhou Y."/>
        </authorList>
    </citation>
    <scope>NUCLEOTIDE SEQUENCE</scope>
    <source>
        <strain evidence="2">CGMCC 1.15966</strain>
    </source>
</reference>